<dbReference type="GeneID" id="93535095"/>
<proteinExistence type="predicted"/>
<name>E6K3B2_9BACT</name>
<comment type="caution">
    <text evidence="1">The sequence shown here is derived from an EMBL/GenBank/DDBJ whole genome shotgun (WGS) entry which is preliminary data.</text>
</comment>
<evidence type="ECO:0000313" key="2">
    <source>
        <dbReference type="Proteomes" id="UP000003112"/>
    </source>
</evidence>
<dbReference type="HOGENOM" id="CLU_2194563_0_0_10"/>
<dbReference type="Proteomes" id="UP000003112">
    <property type="component" value="Unassembled WGS sequence"/>
</dbReference>
<gene>
    <name evidence="1" type="ORF">HMPREF6485_0097</name>
</gene>
<organism evidence="1 2">
    <name type="scientific">Segatella buccae ATCC 33574</name>
    <dbReference type="NCBI Taxonomy" id="873513"/>
    <lineage>
        <taxon>Bacteria</taxon>
        <taxon>Pseudomonadati</taxon>
        <taxon>Bacteroidota</taxon>
        <taxon>Bacteroidia</taxon>
        <taxon>Bacteroidales</taxon>
        <taxon>Prevotellaceae</taxon>
        <taxon>Segatella</taxon>
    </lineage>
</organism>
<keyword evidence="2" id="KW-1185">Reference proteome</keyword>
<accession>E6K3B2</accession>
<reference evidence="1 2" key="1">
    <citation type="submission" date="2010-10" db="EMBL/GenBank/DDBJ databases">
        <authorList>
            <person name="Muzny D."/>
            <person name="Qin X."/>
            <person name="Deng J."/>
            <person name="Jiang H."/>
            <person name="Liu Y."/>
            <person name="Qu J."/>
            <person name="Song X.-Z."/>
            <person name="Zhang L."/>
            <person name="Thornton R."/>
            <person name="Coyle M."/>
            <person name="Francisco L."/>
            <person name="Jackson L."/>
            <person name="Javaid M."/>
            <person name="Korchina V."/>
            <person name="Kovar C."/>
            <person name="Mata R."/>
            <person name="Mathew T."/>
            <person name="Ngo R."/>
            <person name="Nguyen L."/>
            <person name="Nguyen N."/>
            <person name="Okwuonu G."/>
            <person name="Ongeri F."/>
            <person name="Pham C."/>
            <person name="Simmons D."/>
            <person name="Wilczek-Boney K."/>
            <person name="Hale W."/>
            <person name="Jakkamsetti A."/>
            <person name="Pham P."/>
            <person name="Ruth R."/>
            <person name="San Lucas F."/>
            <person name="Warren J."/>
            <person name="Zhang J."/>
            <person name="Zhao Z."/>
            <person name="Zhou C."/>
            <person name="Zhu D."/>
            <person name="Lee S."/>
            <person name="Bess C."/>
            <person name="Blankenburg K."/>
            <person name="Forbes L."/>
            <person name="Fu Q."/>
            <person name="Gubbala S."/>
            <person name="Hirani K."/>
            <person name="Jayaseelan J.C."/>
            <person name="Lara F."/>
            <person name="Munidasa M."/>
            <person name="Palculict T."/>
            <person name="Patil S."/>
            <person name="Pu L.-L."/>
            <person name="Saada N."/>
            <person name="Tang L."/>
            <person name="Weissenberger G."/>
            <person name="Zhu Y."/>
            <person name="Hemphill L."/>
            <person name="Shang Y."/>
            <person name="Youmans B."/>
            <person name="Ayvaz T."/>
            <person name="Ross M."/>
            <person name="Santibanez J."/>
            <person name="Aqrawi P."/>
            <person name="Gross S."/>
            <person name="Joshi V."/>
            <person name="Fowler G."/>
            <person name="Nazareth L."/>
            <person name="Reid J."/>
            <person name="Worley K."/>
            <person name="Petrosino J."/>
            <person name="Highlander S."/>
            <person name="Gibbs R."/>
        </authorList>
    </citation>
    <scope>NUCLEOTIDE SEQUENCE [LARGE SCALE GENOMIC DNA]</scope>
    <source>
        <strain evidence="1 2">ATCC 33574</strain>
    </source>
</reference>
<sequence length="108" mass="12821">MKQFFINKNDCKSYACLEIADNTWEGYVIVKFRSPLDCSKLEFIHVNNNNGEKARHEITAFKCLSDQMECESEWKTIDERYIAPIFSKNELSTLQKEIEDYLNKNKKR</sequence>
<dbReference type="EMBL" id="AEPD01000005">
    <property type="protein sequence ID" value="EFU31995.1"/>
    <property type="molecule type" value="Genomic_DNA"/>
</dbReference>
<dbReference type="RefSeq" id="WP_004343985.1">
    <property type="nucleotide sequence ID" value="NZ_GL586311.1"/>
</dbReference>
<protein>
    <submittedName>
        <fullName evidence="1">Uncharacterized protein</fullName>
    </submittedName>
</protein>
<evidence type="ECO:0000313" key="1">
    <source>
        <dbReference type="EMBL" id="EFU31995.1"/>
    </source>
</evidence>
<dbReference type="AlphaFoldDB" id="E6K3B2"/>